<reference evidence="2 3" key="1">
    <citation type="journal article" date="2024" name="G3 (Bethesda)">
        <title>Genome assembly of Hibiscus sabdariffa L. provides insights into metabolisms of medicinal natural products.</title>
        <authorList>
            <person name="Kim T."/>
        </authorList>
    </citation>
    <scope>NUCLEOTIDE SEQUENCE [LARGE SCALE GENOMIC DNA]</scope>
    <source>
        <strain evidence="2">TK-2024</strain>
        <tissue evidence="2">Old leaves</tissue>
    </source>
</reference>
<protein>
    <submittedName>
        <fullName evidence="2">Uncharacterized protein</fullName>
    </submittedName>
</protein>
<feature type="compositionally biased region" description="Polar residues" evidence="1">
    <location>
        <begin position="66"/>
        <end position="77"/>
    </location>
</feature>
<dbReference type="Proteomes" id="UP001472677">
    <property type="component" value="Unassembled WGS sequence"/>
</dbReference>
<accession>A0ABR2BJ23</accession>
<proteinExistence type="predicted"/>
<evidence type="ECO:0000256" key="1">
    <source>
        <dbReference type="SAM" id="MobiDB-lite"/>
    </source>
</evidence>
<comment type="caution">
    <text evidence="2">The sequence shown here is derived from an EMBL/GenBank/DDBJ whole genome shotgun (WGS) entry which is preliminary data.</text>
</comment>
<gene>
    <name evidence="2" type="ORF">V6N12_009249</name>
</gene>
<sequence>MRPKQVEAKWNIRSKITRRKKKESNLTSSKHTITKIALPMGEERWRKKELEITDTKGQAKNLPPSLRTSITNAKEVG</sequence>
<evidence type="ECO:0000313" key="3">
    <source>
        <dbReference type="Proteomes" id="UP001472677"/>
    </source>
</evidence>
<feature type="region of interest" description="Disordered" evidence="1">
    <location>
        <begin position="19"/>
        <end position="40"/>
    </location>
</feature>
<organism evidence="2 3">
    <name type="scientific">Hibiscus sabdariffa</name>
    <name type="common">roselle</name>
    <dbReference type="NCBI Taxonomy" id="183260"/>
    <lineage>
        <taxon>Eukaryota</taxon>
        <taxon>Viridiplantae</taxon>
        <taxon>Streptophyta</taxon>
        <taxon>Embryophyta</taxon>
        <taxon>Tracheophyta</taxon>
        <taxon>Spermatophyta</taxon>
        <taxon>Magnoliopsida</taxon>
        <taxon>eudicotyledons</taxon>
        <taxon>Gunneridae</taxon>
        <taxon>Pentapetalae</taxon>
        <taxon>rosids</taxon>
        <taxon>malvids</taxon>
        <taxon>Malvales</taxon>
        <taxon>Malvaceae</taxon>
        <taxon>Malvoideae</taxon>
        <taxon>Hibiscus</taxon>
    </lineage>
</organism>
<name>A0ABR2BJ23_9ROSI</name>
<feature type="region of interest" description="Disordered" evidence="1">
    <location>
        <begin position="54"/>
        <end position="77"/>
    </location>
</feature>
<keyword evidence="3" id="KW-1185">Reference proteome</keyword>
<dbReference type="EMBL" id="JBBPBM010000111">
    <property type="protein sequence ID" value="KAK8506937.1"/>
    <property type="molecule type" value="Genomic_DNA"/>
</dbReference>
<evidence type="ECO:0000313" key="2">
    <source>
        <dbReference type="EMBL" id="KAK8506937.1"/>
    </source>
</evidence>